<evidence type="ECO:0000256" key="1">
    <source>
        <dbReference type="ARBA" id="ARBA00004123"/>
    </source>
</evidence>
<evidence type="ECO:0000259" key="7">
    <source>
        <dbReference type="PROSITE" id="PS50811"/>
    </source>
</evidence>
<evidence type="ECO:0000256" key="4">
    <source>
        <dbReference type="ARBA" id="ARBA00023163"/>
    </source>
</evidence>
<comment type="subcellular location">
    <subcellularLocation>
        <location evidence="1">Nucleus</location>
    </subcellularLocation>
</comment>
<dbReference type="PROSITE" id="PS50811">
    <property type="entry name" value="WRKY"/>
    <property type="match status" value="1"/>
</dbReference>
<dbReference type="FunFam" id="2.20.25.80:FF:000003">
    <property type="entry name" value="WRKY transcription factor 57"/>
    <property type="match status" value="1"/>
</dbReference>
<dbReference type="Pfam" id="PF03106">
    <property type="entry name" value="WRKY"/>
    <property type="match status" value="1"/>
</dbReference>
<dbReference type="InterPro" id="IPR003657">
    <property type="entry name" value="WRKY_dom"/>
</dbReference>
<dbReference type="PANTHER" id="PTHR31221">
    <property type="entry name" value="WRKY TRANSCRIPTION FACTOR PROTEIN 1-RELATED"/>
    <property type="match status" value="1"/>
</dbReference>
<reference evidence="8" key="1">
    <citation type="submission" date="2020-09" db="EMBL/GenBank/DDBJ databases">
        <title>Genome-Enabled Discovery of Anthraquinone Biosynthesis in Senna tora.</title>
        <authorList>
            <person name="Kang S.-H."/>
            <person name="Pandey R.P."/>
            <person name="Lee C.-M."/>
            <person name="Sim J.-S."/>
            <person name="Jeong J.-T."/>
            <person name="Choi B.-S."/>
            <person name="Jung M."/>
            <person name="Ginzburg D."/>
            <person name="Zhao K."/>
            <person name="Won S.Y."/>
            <person name="Oh T.-J."/>
            <person name="Yu Y."/>
            <person name="Kim N.-H."/>
            <person name="Lee O.R."/>
            <person name="Lee T.-H."/>
            <person name="Bashyal P."/>
            <person name="Kim T.-S."/>
            <person name="Lee W.-H."/>
            <person name="Kawkins C."/>
            <person name="Kim C.-K."/>
            <person name="Kim J.S."/>
            <person name="Ahn B.O."/>
            <person name="Rhee S.Y."/>
            <person name="Sohng J.K."/>
        </authorList>
    </citation>
    <scope>NUCLEOTIDE SEQUENCE</scope>
    <source>
        <tissue evidence="8">Leaf</tissue>
    </source>
</reference>
<dbReference type="SMART" id="SM00774">
    <property type="entry name" value="WRKY"/>
    <property type="match status" value="1"/>
</dbReference>
<feature type="compositionally biased region" description="Basic residues" evidence="6">
    <location>
        <begin position="118"/>
        <end position="129"/>
    </location>
</feature>
<dbReference type="OrthoDB" id="1927637at2759"/>
<proteinExistence type="predicted"/>
<dbReference type="AlphaFoldDB" id="A0A834SWQ8"/>
<comment type="caution">
    <text evidence="8">The sequence shown here is derived from an EMBL/GenBank/DDBJ whole genome shotgun (WGS) entry which is preliminary data.</text>
</comment>
<keyword evidence="4" id="KW-0804">Transcription</keyword>
<evidence type="ECO:0000256" key="2">
    <source>
        <dbReference type="ARBA" id="ARBA00023015"/>
    </source>
</evidence>
<sequence length="289" mass="32380">MERKEEGIGWSSFGGYNNSNSFTSALVSSTSGFEFEEMEKRSLGFMELLEEEQHYTPALLDLDLCANNSATAKDCSEALNQQPPTPNSSSISSASSEALIHDDHTITPQPHPNTNKLLKVKKTKQKKQREPRFAFMTKSEVDHLEDGYRWRKYGQKAVKNSPFPSASCNVKKRVERSYSDPSIVVTTYEGQHTHPSPIMPRSVLPAPSSLPPVPLVTSPNYLHHQHLLLNTFSSFTFPFPPNHSTSNTNNNMTAFHDTTRRPCHPGTTAFLSDHGLLQDIIPSHMLKQE</sequence>
<keyword evidence="5" id="KW-0539">Nucleus</keyword>
<protein>
    <submittedName>
        <fullName evidence="8">WRKY transcription factor 23-like</fullName>
    </submittedName>
</protein>
<dbReference type="GO" id="GO:0043565">
    <property type="term" value="F:sequence-specific DNA binding"/>
    <property type="evidence" value="ECO:0007669"/>
    <property type="project" value="InterPro"/>
</dbReference>
<evidence type="ECO:0000256" key="5">
    <source>
        <dbReference type="ARBA" id="ARBA00023242"/>
    </source>
</evidence>
<gene>
    <name evidence="8" type="ORF">G2W53_044055</name>
</gene>
<dbReference type="GO" id="GO:0005634">
    <property type="term" value="C:nucleus"/>
    <property type="evidence" value="ECO:0007669"/>
    <property type="project" value="UniProtKB-SubCell"/>
</dbReference>
<dbReference type="EMBL" id="JAAIUW010000013">
    <property type="protein sequence ID" value="KAF7804944.1"/>
    <property type="molecule type" value="Genomic_DNA"/>
</dbReference>
<dbReference type="InterPro" id="IPR044810">
    <property type="entry name" value="WRKY_plant"/>
</dbReference>
<evidence type="ECO:0000313" key="8">
    <source>
        <dbReference type="EMBL" id="KAF7804944.1"/>
    </source>
</evidence>
<dbReference type="GO" id="GO:0003700">
    <property type="term" value="F:DNA-binding transcription factor activity"/>
    <property type="evidence" value="ECO:0007669"/>
    <property type="project" value="InterPro"/>
</dbReference>
<dbReference type="PANTHER" id="PTHR31221:SF289">
    <property type="entry name" value="WRKY TRANSCRIPTION FACTOR 68"/>
    <property type="match status" value="1"/>
</dbReference>
<feature type="region of interest" description="Disordered" evidence="6">
    <location>
        <begin position="77"/>
        <end position="129"/>
    </location>
</feature>
<name>A0A834SWQ8_9FABA</name>
<evidence type="ECO:0000256" key="6">
    <source>
        <dbReference type="SAM" id="MobiDB-lite"/>
    </source>
</evidence>
<dbReference type="InterPro" id="IPR036576">
    <property type="entry name" value="WRKY_dom_sf"/>
</dbReference>
<dbReference type="Gene3D" id="2.20.25.80">
    <property type="entry name" value="WRKY domain"/>
    <property type="match status" value="1"/>
</dbReference>
<evidence type="ECO:0000256" key="3">
    <source>
        <dbReference type="ARBA" id="ARBA00023125"/>
    </source>
</evidence>
<accession>A0A834SWQ8</accession>
<evidence type="ECO:0000313" key="9">
    <source>
        <dbReference type="Proteomes" id="UP000634136"/>
    </source>
</evidence>
<organism evidence="8 9">
    <name type="scientific">Senna tora</name>
    <dbReference type="NCBI Taxonomy" id="362788"/>
    <lineage>
        <taxon>Eukaryota</taxon>
        <taxon>Viridiplantae</taxon>
        <taxon>Streptophyta</taxon>
        <taxon>Embryophyta</taxon>
        <taxon>Tracheophyta</taxon>
        <taxon>Spermatophyta</taxon>
        <taxon>Magnoliopsida</taxon>
        <taxon>eudicotyledons</taxon>
        <taxon>Gunneridae</taxon>
        <taxon>Pentapetalae</taxon>
        <taxon>rosids</taxon>
        <taxon>fabids</taxon>
        <taxon>Fabales</taxon>
        <taxon>Fabaceae</taxon>
        <taxon>Caesalpinioideae</taxon>
        <taxon>Cassia clade</taxon>
        <taxon>Senna</taxon>
    </lineage>
</organism>
<feature type="domain" description="WRKY" evidence="7">
    <location>
        <begin position="139"/>
        <end position="197"/>
    </location>
</feature>
<keyword evidence="2" id="KW-0805">Transcription regulation</keyword>
<dbReference type="Proteomes" id="UP000634136">
    <property type="component" value="Unassembled WGS sequence"/>
</dbReference>
<keyword evidence="9" id="KW-1185">Reference proteome</keyword>
<keyword evidence="3" id="KW-0238">DNA-binding</keyword>
<dbReference type="SUPFAM" id="SSF118290">
    <property type="entry name" value="WRKY DNA-binding domain"/>
    <property type="match status" value="1"/>
</dbReference>